<sequence length="459" mass="52467">MSTEGTIKRLNEKTAIIHNDVGCYAISEDYSNTGTWHNILQNDSKVNWETDPVIVMGKKVVPYGVNNDLPVMIRNVMDDNNLAPGIIERQIGLLYGDGPRLFREEYGDNGEIVRMWYKDNEILNWCAPWIRRYLDMAMVEYKHLKGFFTRRSLNKGARIGINTRINKIEIVPAADARLAFPENGYRLEDVKQIYVGDFENNCYKTGIATYPVWNVNDPFANKVSMSYHNNYSFARNFYSVPSYYGALRWLMRSSDIPDIIKYLTENGVAVAFHIHSPAGYWDQKRDKLIEKYPEETPNQIDKRLEQIKDETFQRIQRVLAGKKNAGKFIETVDFYDGMSGDQLNQWKVEPIDQKIKDFIEAQLKVATTADSATTSGMGLHPSLSNLIVNGQLSSGAQMLYALKLFLASDVSIPEEVIFEPINQAIAANFPKSDLRMGFYRRIVQAEDSITSSERLKNVV</sequence>
<proteinExistence type="predicted"/>
<keyword evidence="2" id="KW-1185">Reference proteome</keyword>
<gene>
    <name evidence="1" type="ORF">ACFS6J_13330</name>
</gene>
<evidence type="ECO:0000313" key="2">
    <source>
        <dbReference type="Proteomes" id="UP001597560"/>
    </source>
</evidence>
<name>A0ABW6AZX0_9SPHI</name>
<reference evidence="2" key="1">
    <citation type="journal article" date="2019" name="Int. J. Syst. Evol. Microbiol.">
        <title>The Global Catalogue of Microorganisms (GCM) 10K type strain sequencing project: providing services to taxonomists for standard genome sequencing and annotation.</title>
        <authorList>
            <consortium name="The Broad Institute Genomics Platform"/>
            <consortium name="The Broad Institute Genome Sequencing Center for Infectious Disease"/>
            <person name="Wu L."/>
            <person name="Ma J."/>
        </authorList>
    </citation>
    <scope>NUCLEOTIDE SEQUENCE [LARGE SCALE GENOMIC DNA]</scope>
    <source>
        <strain evidence="2">KCTC 23098</strain>
    </source>
</reference>
<organism evidence="1 2">
    <name type="scientific">Olivibacter jilunii</name>
    <dbReference type="NCBI Taxonomy" id="985016"/>
    <lineage>
        <taxon>Bacteria</taxon>
        <taxon>Pseudomonadati</taxon>
        <taxon>Bacteroidota</taxon>
        <taxon>Sphingobacteriia</taxon>
        <taxon>Sphingobacteriales</taxon>
        <taxon>Sphingobacteriaceae</taxon>
        <taxon>Olivibacter</taxon>
    </lineage>
</organism>
<dbReference type="EMBL" id="JBHUPA010000007">
    <property type="protein sequence ID" value="MFD2962775.1"/>
    <property type="molecule type" value="Genomic_DNA"/>
</dbReference>
<evidence type="ECO:0000313" key="1">
    <source>
        <dbReference type="EMBL" id="MFD2962775.1"/>
    </source>
</evidence>
<dbReference type="Proteomes" id="UP001597560">
    <property type="component" value="Unassembled WGS sequence"/>
</dbReference>
<protein>
    <recommendedName>
        <fullName evidence="3">Phage portal protein</fullName>
    </recommendedName>
</protein>
<accession>A0ABW6AZX0</accession>
<comment type="caution">
    <text evidence="1">The sequence shown here is derived from an EMBL/GenBank/DDBJ whole genome shotgun (WGS) entry which is preliminary data.</text>
</comment>
<dbReference type="RefSeq" id="WP_377611021.1">
    <property type="nucleotide sequence ID" value="NZ_JBHUPA010000007.1"/>
</dbReference>
<evidence type="ECO:0008006" key="3">
    <source>
        <dbReference type="Google" id="ProtNLM"/>
    </source>
</evidence>